<dbReference type="Gene3D" id="2.60.40.640">
    <property type="match status" value="2"/>
</dbReference>
<evidence type="ECO:0000256" key="2">
    <source>
        <dbReference type="ARBA" id="ARBA00022606"/>
    </source>
</evidence>
<gene>
    <name evidence="4" type="ORF">RI129_013195</name>
</gene>
<comment type="similarity">
    <text evidence="1">Belongs to the arrestin family.</text>
</comment>
<dbReference type="PANTHER" id="PTHR11188:SF176">
    <property type="entry name" value="ARRESTIN DOMAIN-CONTAINING PROTEIN 1"/>
    <property type="match status" value="1"/>
</dbReference>
<accession>A0AAN7Z7I0</accession>
<dbReference type="InterPro" id="IPR011022">
    <property type="entry name" value="Arrestin_C-like"/>
</dbReference>
<name>A0AAN7Z7I0_9COLE</name>
<proteinExistence type="inferred from homology"/>
<reference evidence="4 5" key="1">
    <citation type="journal article" date="2024" name="Insects">
        <title>An Improved Chromosome-Level Genome Assembly of the Firefly Pyrocoelia pectoralis.</title>
        <authorList>
            <person name="Fu X."/>
            <person name="Meyer-Rochow V.B."/>
            <person name="Ballantyne L."/>
            <person name="Zhu X."/>
        </authorList>
    </citation>
    <scope>NUCLEOTIDE SEQUENCE [LARGE SCALE GENOMIC DNA]</scope>
    <source>
        <strain evidence="4">XCY_ONT2</strain>
    </source>
</reference>
<keyword evidence="5" id="KW-1185">Reference proteome</keyword>
<dbReference type="InterPro" id="IPR050357">
    <property type="entry name" value="Arrestin_domain-protein"/>
</dbReference>
<dbReference type="InterPro" id="IPR014752">
    <property type="entry name" value="Arrestin-like_C"/>
</dbReference>
<sequence>MRGEIWKFLNRKRRTREIEIGRQQASCMETLGDRRDKTNVIKRAMPSEIRIYLDNPNNYYHPGHTITGKVESILVKFKGKCSTSWTERESYYDDFFKEDRTRDVSYSGEEEYFNREFNLTGNPQRRRGNNTLSPGKHVYPFSYQLPQNIPTSYEDPNGWANVRYTVQARIDRPWKFDIESVAVFNVMSPLDLNSIPRITEPVELSVDKVLCSCWCNNNDALTFTFTLPTTGYVPGQNVKIGVYVQNLTNVNVDRVKFKISQFVEYTVNTPSTRVRNCDDVVVDCYDGGIGAHGEKSWTATLLIPLDKSFPNMKDCNLIRITYRLKGVALIPYPHTNLSAFVPLTIGHIPLVGGNFNVTLGPPVEMERLPYIDATAPPSDNTSLVTAFGNRNNYGAVYNDPTTPNGGQDLTAPPTYEETLHASARCN</sequence>
<dbReference type="AlphaFoldDB" id="A0AAN7Z7I0"/>
<dbReference type="Proteomes" id="UP001329430">
    <property type="component" value="Chromosome 10"/>
</dbReference>
<dbReference type="InterPro" id="IPR011021">
    <property type="entry name" value="Arrestin-like_N"/>
</dbReference>
<comment type="caution">
    <text evidence="4">The sequence shown here is derived from an EMBL/GenBank/DDBJ whole genome shotgun (WGS) entry which is preliminary data.</text>
</comment>
<dbReference type="SMART" id="SM01017">
    <property type="entry name" value="Arrestin_C"/>
    <property type="match status" value="1"/>
</dbReference>
<dbReference type="PANTHER" id="PTHR11188">
    <property type="entry name" value="ARRESTIN DOMAIN CONTAINING PROTEIN"/>
    <property type="match status" value="1"/>
</dbReference>
<evidence type="ECO:0000259" key="3">
    <source>
        <dbReference type="SMART" id="SM01017"/>
    </source>
</evidence>
<evidence type="ECO:0000313" key="5">
    <source>
        <dbReference type="Proteomes" id="UP001329430"/>
    </source>
</evidence>
<dbReference type="Pfam" id="PF00339">
    <property type="entry name" value="Arrestin_N"/>
    <property type="match status" value="1"/>
</dbReference>
<dbReference type="GO" id="GO:0005737">
    <property type="term" value="C:cytoplasm"/>
    <property type="evidence" value="ECO:0007669"/>
    <property type="project" value="TreeGrafter"/>
</dbReference>
<feature type="domain" description="Arrestin C-terminal-like" evidence="3">
    <location>
        <begin position="217"/>
        <end position="350"/>
    </location>
</feature>
<dbReference type="EMBL" id="JAVRBK010000010">
    <property type="protein sequence ID" value="KAK5638900.1"/>
    <property type="molecule type" value="Genomic_DNA"/>
</dbReference>
<organism evidence="4 5">
    <name type="scientific">Pyrocoelia pectoralis</name>
    <dbReference type="NCBI Taxonomy" id="417401"/>
    <lineage>
        <taxon>Eukaryota</taxon>
        <taxon>Metazoa</taxon>
        <taxon>Ecdysozoa</taxon>
        <taxon>Arthropoda</taxon>
        <taxon>Hexapoda</taxon>
        <taxon>Insecta</taxon>
        <taxon>Pterygota</taxon>
        <taxon>Neoptera</taxon>
        <taxon>Endopterygota</taxon>
        <taxon>Coleoptera</taxon>
        <taxon>Polyphaga</taxon>
        <taxon>Elateriformia</taxon>
        <taxon>Elateroidea</taxon>
        <taxon>Lampyridae</taxon>
        <taxon>Lampyrinae</taxon>
        <taxon>Pyrocoelia</taxon>
    </lineage>
</organism>
<evidence type="ECO:0000256" key="1">
    <source>
        <dbReference type="ARBA" id="ARBA00005298"/>
    </source>
</evidence>
<dbReference type="SUPFAM" id="SSF81296">
    <property type="entry name" value="E set domains"/>
    <property type="match status" value="2"/>
</dbReference>
<evidence type="ECO:0000313" key="4">
    <source>
        <dbReference type="EMBL" id="KAK5638900.1"/>
    </source>
</evidence>
<dbReference type="InterPro" id="IPR014756">
    <property type="entry name" value="Ig_E-set"/>
</dbReference>
<protein>
    <recommendedName>
        <fullName evidence="3">Arrestin C-terminal-like domain-containing protein</fullName>
    </recommendedName>
</protein>
<keyword evidence="2" id="KW-0716">Sensory transduction</keyword>
<dbReference type="GO" id="GO:0015031">
    <property type="term" value="P:protein transport"/>
    <property type="evidence" value="ECO:0007669"/>
    <property type="project" value="TreeGrafter"/>
</dbReference>
<dbReference type="Pfam" id="PF02752">
    <property type="entry name" value="Arrestin_C"/>
    <property type="match status" value="1"/>
</dbReference>